<evidence type="ECO:0000256" key="2">
    <source>
        <dbReference type="ARBA" id="ARBA00022771"/>
    </source>
</evidence>
<comment type="caution">
    <text evidence="7">The sequence shown here is derived from an EMBL/GenBank/DDBJ whole genome shotgun (WGS) entry which is preliminary data.</text>
</comment>
<gene>
    <name evidence="7" type="ORF">CFP56_030526</name>
</gene>
<dbReference type="GO" id="GO:0140566">
    <property type="term" value="F:histone reader activity"/>
    <property type="evidence" value="ECO:0007669"/>
    <property type="project" value="InterPro"/>
</dbReference>
<dbReference type="EMBL" id="PKMF04000510">
    <property type="protein sequence ID" value="KAK7828121.1"/>
    <property type="molecule type" value="Genomic_DNA"/>
</dbReference>
<dbReference type="PANTHER" id="PTHR33304:SF36">
    <property type="entry name" value="GB|AAF26970.1-RELATED"/>
    <property type="match status" value="1"/>
</dbReference>
<name>A0AAW0JPD6_QUESU</name>
<dbReference type="GO" id="GO:0034244">
    <property type="term" value="P:negative regulation of transcription elongation by RNA polymerase II"/>
    <property type="evidence" value="ECO:0007669"/>
    <property type="project" value="InterPro"/>
</dbReference>
<evidence type="ECO:0000256" key="1">
    <source>
        <dbReference type="ARBA" id="ARBA00022723"/>
    </source>
</evidence>
<accession>A0AAW0JPD6</accession>
<keyword evidence="4" id="KW-0805">Transcription regulation</keyword>
<dbReference type="InterPro" id="IPR056280">
    <property type="entry name" value="AIPP2-like_SPOC"/>
</dbReference>
<dbReference type="Proteomes" id="UP000237347">
    <property type="component" value="Unassembled WGS sequence"/>
</dbReference>
<dbReference type="AlphaFoldDB" id="A0AAW0JPD6"/>
<evidence type="ECO:0000256" key="5">
    <source>
        <dbReference type="ARBA" id="ARBA00023163"/>
    </source>
</evidence>
<evidence type="ECO:0000259" key="6">
    <source>
        <dbReference type="Pfam" id="PF23121"/>
    </source>
</evidence>
<proteinExistence type="predicted"/>
<dbReference type="Pfam" id="PF23121">
    <property type="entry name" value="SPOC_AIPP2"/>
    <property type="match status" value="1"/>
</dbReference>
<keyword evidence="3" id="KW-0862">Zinc</keyword>
<feature type="domain" description="AIPP2-like SPOC-like" evidence="6">
    <location>
        <begin position="164"/>
        <end position="289"/>
    </location>
</feature>
<evidence type="ECO:0000313" key="8">
    <source>
        <dbReference type="Proteomes" id="UP000237347"/>
    </source>
</evidence>
<keyword evidence="2" id="KW-0863">Zinc-finger</keyword>
<protein>
    <recommendedName>
        <fullName evidence="6">AIPP2-like SPOC-like domain-containing protein</fullName>
    </recommendedName>
</protein>
<reference evidence="7 8" key="1">
    <citation type="journal article" date="2018" name="Sci. Data">
        <title>The draft genome sequence of cork oak.</title>
        <authorList>
            <person name="Ramos A.M."/>
            <person name="Usie A."/>
            <person name="Barbosa P."/>
            <person name="Barros P.M."/>
            <person name="Capote T."/>
            <person name="Chaves I."/>
            <person name="Simoes F."/>
            <person name="Abreu I."/>
            <person name="Carrasquinho I."/>
            <person name="Faro C."/>
            <person name="Guimaraes J.B."/>
            <person name="Mendonca D."/>
            <person name="Nobrega F."/>
            <person name="Rodrigues L."/>
            <person name="Saibo N.J.M."/>
            <person name="Varela M.C."/>
            <person name="Egas C."/>
            <person name="Matos J."/>
            <person name="Miguel C.M."/>
            <person name="Oliveira M.M."/>
            <person name="Ricardo C.P."/>
            <person name="Goncalves S."/>
        </authorList>
    </citation>
    <scope>NUCLEOTIDE SEQUENCE [LARGE SCALE GENOMIC DNA]</scope>
    <source>
        <strain evidence="8">cv. HL8</strain>
    </source>
</reference>
<dbReference type="PANTHER" id="PTHR33304">
    <property type="match status" value="1"/>
</dbReference>
<keyword evidence="5" id="KW-0804">Transcription</keyword>
<dbReference type="InterPro" id="IPR049914">
    <property type="entry name" value="PHD1-3/5-6"/>
</dbReference>
<sequence>MADDVDMNNIGEHSNLMRNQKLYVQKQYEKNRFNMKWVGALCLIAGPSILNRDKGMQVHPEVQKAIEKAKVKFLPAEEAINFIPGTKTRQVNHSNWGTPSVSVSKRTFAVAQNVTSKCHPLTKNTCFGSTAKRLKTIGLEDRPGKPVASAEGASILFHSIQAGGCFEVLDFALDAGFYEGFLAHPPIKVSRKAYEFSKQIAGVLQFKLHPHCDLWPENFQTNFPDGNDIALYFYPGKFERSRKKYSSLLKFIEQNDLALKSLMGRVELLVFPSSLLHKNSQSELASLIFLSCFSNFANKQDLVYNKVVCSYVSLLRVILSQKLIDLAENGRGEWKTGTLACSESKHTKVVGKCMIRNKMDMNHCSHPLVHNALWSEHKKLLHPEGLARCVDVTGAHSAHQKTNLNLSLTAIGVLWTATNFIAMALVQGPVEEKETP</sequence>
<evidence type="ECO:0000256" key="4">
    <source>
        <dbReference type="ARBA" id="ARBA00023015"/>
    </source>
</evidence>
<evidence type="ECO:0000313" key="7">
    <source>
        <dbReference type="EMBL" id="KAK7828121.1"/>
    </source>
</evidence>
<organism evidence="7 8">
    <name type="scientific">Quercus suber</name>
    <name type="common">Cork oak</name>
    <dbReference type="NCBI Taxonomy" id="58331"/>
    <lineage>
        <taxon>Eukaryota</taxon>
        <taxon>Viridiplantae</taxon>
        <taxon>Streptophyta</taxon>
        <taxon>Embryophyta</taxon>
        <taxon>Tracheophyta</taxon>
        <taxon>Spermatophyta</taxon>
        <taxon>Magnoliopsida</taxon>
        <taxon>eudicotyledons</taxon>
        <taxon>Gunneridae</taxon>
        <taxon>Pentapetalae</taxon>
        <taxon>rosids</taxon>
        <taxon>fabids</taxon>
        <taxon>Fagales</taxon>
        <taxon>Fagaceae</taxon>
        <taxon>Quercus</taxon>
    </lineage>
</organism>
<dbReference type="GO" id="GO:0008270">
    <property type="term" value="F:zinc ion binding"/>
    <property type="evidence" value="ECO:0007669"/>
    <property type="project" value="UniProtKB-KW"/>
</dbReference>
<keyword evidence="8" id="KW-1185">Reference proteome</keyword>
<evidence type="ECO:0000256" key="3">
    <source>
        <dbReference type="ARBA" id="ARBA00022833"/>
    </source>
</evidence>
<keyword evidence="1" id="KW-0479">Metal-binding</keyword>